<proteinExistence type="predicted"/>
<dbReference type="Proteomes" id="UP000813427">
    <property type="component" value="Unassembled WGS sequence"/>
</dbReference>
<feature type="transmembrane region" description="Helical" evidence="1">
    <location>
        <begin position="100"/>
        <end position="122"/>
    </location>
</feature>
<keyword evidence="1" id="KW-1133">Transmembrane helix</keyword>
<dbReference type="OrthoDB" id="5427664at2759"/>
<dbReference type="EMBL" id="JAGPXF010000008">
    <property type="protein sequence ID" value="KAH7233576.1"/>
    <property type="molecule type" value="Genomic_DNA"/>
</dbReference>
<gene>
    <name evidence="2" type="ORF">BKA59DRAFT_518009</name>
</gene>
<feature type="transmembrane region" description="Helical" evidence="1">
    <location>
        <begin position="193"/>
        <end position="212"/>
    </location>
</feature>
<evidence type="ECO:0000313" key="3">
    <source>
        <dbReference type="Proteomes" id="UP000813427"/>
    </source>
</evidence>
<evidence type="ECO:0000256" key="1">
    <source>
        <dbReference type="SAM" id="Phobius"/>
    </source>
</evidence>
<protein>
    <submittedName>
        <fullName evidence="2">Uncharacterized protein</fullName>
    </submittedName>
</protein>
<dbReference type="PANTHER" id="PTHR37577:SF1">
    <property type="entry name" value="INTEGRAL MEMBRANE PROTEIN"/>
    <property type="match status" value="1"/>
</dbReference>
<comment type="caution">
    <text evidence="2">The sequence shown here is derived from an EMBL/GenBank/DDBJ whole genome shotgun (WGS) entry which is preliminary data.</text>
</comment>
<sequence length="337" mass="38081">MVKHRIFPFQRCGDGFVLNTKTTAAAKNKIKPGISKICQGMVLSCSDAQIFTGAAYASTLRYFRGCTITAYHYNVVANLMLLTCATHLMAITVVRNYWEYAWLALLRVICKTGVFLFTCILLSNQHADMKLAFPTKIPLPDDTTTPLFIYAACFQSNDTQVWSTIDESLKKKNFGNTVFNSTPGNRIEGWNKFLIILLWYIVAVFMEIAMLIRKGNRRNGNRQRLTKAFWRVMVQVGKVTIECLIPIKASTAQCTEEPVTSVVIDTQAPERATRASAIKEETSEQRTIRHLKWTGHYLLTLYYLIGIVSLKQWVQDSGWLDNDDKGANSENDATSFG</sequence>
<feature type="transmembrane region" description="Helical" evidence="1">
    <location>
        <begin position="71"/>
        <end position="94"/>
    </location>
</feature>
<dbReference type="InterPro" id="IPR053018">
    <property type="entry name" value="Elsinochrome_Biosynth-Asso"/>
</dbReference>
<keyword evidence="3" id="KW-1185">Reference proteome</keyword>
<evidence type="ECO:0000313" key="2">
    <source>
        <dbReference type="EMBL" id="KAH7233576.1"/>
    </source>
</evidence>
<reference evidence="2" key="1">
    <citation type="journal article" date="2021" name="Nat. Commun.">
        <title>Genetic determinants of endophytism in the Arabidopsis root mycobiome.</title>
        <authorList>
            <person name="Mesny F."/>
            <person name="Miyauchi S."/>
            <person name="Thiergart T."/>
            <person name="Pickel B."/>
            <person name="Atanasova L."/>
            <person name="Karlsson M."/>
            <person name="Huettel B."/>
            <person name="Barry K.W."/>
            <person name="Haridas S."/>
            <person name="Chen C."/>
            <person name="Bauer D."/>
            <person name="Andreopoulos W."/>
            <person name="Pangilinan J."/>
            <person name="LaButti K."/>
            <person name="Riley R."/>
            <person name="Lipzen A."/>
            <person name="Clum A."/>
            <person name="Drula E."/>
            <person name="Henrissat B."/>
            <person name="Kohler A."/>
            <person name="Grigoriev I.V."/>
            <person name="Martin F.M."/>
            <person name="Hacquard S."/>
        </authorList>
    </citation>
    <scope>NUCLEOTIDE SEQUENCE</scope>
    <source>
        <strain evidence="2">MPI-SDFR-AT-0068</strain>
    </source>
</reference>
<keyword evidence="1" id="KW-0812">Transmembrane</keyword>
<name>A0A8K0RQA3_9HYPO</name>
<dbReference type="AlphaFoldDB" id="A0A8K0RQA3"/>
<dbReference type="PANTHER" id="PTHR37577">
    <property type="entry name" value="INTEGRAL MEMBRANE PROTEIN"/>
    <property type="match status" value="1"/>
</dbReference>
<keyword evidence="1" id="KW-0472">Membrane</keyword>
<organism evidence="2 3">
    <name type="scientific">Fusarium tricinctum</name>
    <dbReference type="NCBI Taxonomy" id="61284"/>
    <lineage>
        <taxon>Eukaryota</taxon>
        <taxon>Fungi</taxon>
        <taxon>Dikarya</taxon>
        <taxon>Ascomycota</taxon>
        <taxon>Pezizomycotina</taxon>
        <taxon>Sordariomycetes</taxon>
        <taxon>Hypocreomycetidae</taxon>
        <taxon>Hypocreales</taxon>
        <taxon>Nectriaceae</taxon>
        <taxon>Fusarium</taxon>
        <taxon>Fusarium tricinctum species complex</taxon>
    </lineage>
</organism>
<accession>A0A8K0RQA3</accession>